<evidence type="ECO:0000313" key="4">
    <source>
        <dbReference type="Proteomes" id="UP000579153"/>
    </source>
</evidence>
<dbReference type="Proteomes" id="UP000579153">
    <property type="component" value="Unassembled WGS sequence"/>
</dbReference>
<reference evidence="3 4" key="1">
    <citation type="submission" date="2020-08" db="EMBL/GenBank/DDBJ databases">
        <title>Sequencing the genomes of 1000 actinobacteria strains.</title>
        <authorList>
            <person name="Klenk H.-P."/>
        </authorList>
    </citation>
    <scope>NUCLEOTIDE SEQUENCE [LARGE SCALE GENOMIC DNA]</scope>
    <source>
        <strain evidence="3 4">DSM 45507</strain>
    </source>
</reference>
<name>A0A7W9GHZ2_9ACTN</name>
<evidence type="ECO:0000256" key="1">
    <source>
        <dbReference type="SAM" id="MobiDB-lite"/>
    </source>
</evidence>
<feature type="chain" id="PRO_5039255819" evidence="2">
    <location>
        <begin position="27"/>
        <end position="114"/>
    </location>
</feature>
<proteinExistence type="predicted"/>
<dbReference type="EMBL" id="JACHMB010000001">
    <property type="protein sequence ID" value="MBB5784172.1"/>
    <property type="molecule type" value="Genomic_DNA"/>
</dbReference>
<keyword evidence="4" id="KW-1185">Reference proteome</keyword>
<sequence>MQNKRRSIILGVAFFATLATSTATQAAAGPPMEMHVAPATAAAPPSPSPYQEGYSKGISEGYREGQAQALKHCEDTVGWPQWPSGAYGVGYSDGYMLGWGRGIEDGKAKYCRPS</sequence>
<gene>
    <name evidence="3" type="ORF">HD596_010928</name>
</gene>
<comment type="caution">
    <text evidence="3">The sequence shown here is derived from an EMBL/GenBank/DDBJ whole genome shotgun (WGS) entry which is preliminary data.</text>
</comment>
<evidence type="ECO:0000256" key="2">
    <source>
        <dbReference type="SAM" id="SignalP"/>
    </source>
</evidence>
<dbReference type="AlphaFoldDB" id="A0A7W9GHZ2"/>
<keyword evidence="2" id="KW-0732">Signal</keyword>
<organism evidence="3 4">
    <name type="scientific">Nonomuraea jabiensis</name>
    <dbReference type="NCBI Taxonomy" id="882448"/>
    <lineage>
        <taxon>Bacteria</taxon>
        <taxon>Bacillati</taxon>
        <taxon>Actinomycetota</taxon>
        <taxon>Actinomycetes</taxon>
        <taxon>Streptosporangiales</taxon>
        <taxon>Streptosporangiaceae</taxon>
        <taxon>Nonomuraea</taxon>
    </lineage>
</organism>
<feature type="region of interest" description="Disordered" evidence="1">
    <location>
        <begin position="37"/>
        <end position="57"/>
    </location>
</feature>
<accession>A0A7W9GHZ2</accession>
<feature type="signal peptide" evidence="2">
    <location>
        <begin position="1"/>
        <end position="26"/>
    </location>
</feature>
<evidence type="ECO:0000313" key="3">
    <source>
        <dbReference type="EMBL" id="MBB5784172.1"/>
    </source>
</evidence>
<protein>
    <submittedName>
        <fullName evidence="3">Uncharacterized protein</fullName>
    </submittedName>
</protein>